<protein>
    <submittedName>
        <fullName evidence="4">DnaJ domain-containing protein</fullName>
    </submittedName>
</protein>
<dbReference type="RefSeq" id="WP_092471868.1">
    <property type="nucleotide sequence ID" value="NZ_FOOX01000009.1"/>
</dbReference>
<dbReference type="PANTHER" id="PTHR44145:SF3">
    <property type="entry name" value="DNAJ HOMOLOG SUBFAMILY A MEMBER 3, MITOCHONDRIAL"/>
    <property type="match status" value="1"/>
</dbReference>
<dbReference type="PANTHER" id="PTHR44145">
    <property type="entry name" value="DNAJ HOMOLOG SUBFAMILY A MEMBER 3, MITOCHONDRIAL"/>
    <property type="match status" value="1"/>
</dbReference>
<sequence length="103" mass="12434">MKRAELRRKARLILCVSDKAGIEEIKHAYWKLAKKYHPDLNGGDQSLTDRFKQISEAYEILTQDKNVHNYNMGKNKDWNPDHRSFMDDKAYWKWWKKMYGDLI</sequence>
<dbReference type="Pfam" id="PF00226">
    <property type="entry name" value="DnaJ"/>
    <property type="match status" value="1"/>
</dbReference>
<feature type="domain" description="J" evidence="3">
    <location>
        <begin position="9"/>
        <end position="90"/>
    </location>
</feature>
<evidence type="ECO:0000313" key="4">
    <source>
        <dbReference type="EMBL" id="SFG77299.1"/>
    </source>
</evidence>
<evidence type="ECO:0000256" key="2">
    <source>
        <dbReference type="ARBA" id="ARBA00023186"/>
    </source>
</evidence>
<dbReference type="STRING" id="341036.SAMN05660649_02659"/>
<dbReference type="InterPro" id="IPR051938">
    <property type="entry name" value="Apopto_cytoskel_mod"/>
</dbReference>
<keyword evidence="2" id="KW-0143">Chaperone</keyword>
<dbReference type="SUPFAM" id="SSF46565">
    <property type="entry name" value="Chaperone J-domain"/>
    <property type="match status" value="1"/>
</dbReference>
<reference evidence="5" key="1">
    <citation type="submission" date="2016-10" db="EMBL/GenBank/DDBJ databases">
        <authorList>
            <person name="Varghese N."/>
            <person name="Submissions S."/>
        </authorList>
    </citation>
    <scope>NUCLEOTIDE SEQUENCE [LARGE SCALE GENOMIC DNA]</scope>
    <source>
        <strain evidence="5">DSM 17038</strain>
    </source>
</reference>
<dbReference type="InterPro" id="IPR001623">
    <property type="entry name" value="DnaJ_domain"/>
</dbReference>
<dbReference type="SMART" id="SM00271">
    <property type="entry name" value="DnaJ"/>
    <property type="match status" value="1"/>
</dbReference>
<dbReference type="OrthoDB" id="9779889at2"/>
<dbReference type="InterPro" id="IPR036869">
    <property type="entry name" value="J_dom_sf"/>
</dbReference>
<dbReference type="EMBL" id="FOOX01000009">
    <property type="protein sequence ID" value="SFG77299.1"/>
    <property type="molecule type" value="Genomic_DNA"/>
</dbReference>
<accession>A0A1I2ULX7</accession>
<proteinExistence type="predicted"/>
<keyword evidence="1" id="KW-0235">DNA replication</keyword>
<evidence type="ECO:0000313" key="5">
    <source>
        <dbReference type="Proteomes" id="UP000199337"/>
    </source>
</evidence>
<evidence type="ECO:0000256" key="1">
    <source>
        <dbReference type="ARBA" id="ARBA00022705"/>
    </source>
</evidence>
<dbReference type="PRINTS" id="PR00625">
    <property type="entry name" value="JDOMAIN"/>
</dbReference>
<dbReference type="Gene3D" id="1.10.287.110">
    <property type="entry name" value="DnaJ domain"/>
    <property type="match status" value="1"/>
</dbReference>
<name>A0A1I2ULX7_9FIRM</name>
<dbReference type="AlphaFoldDB" id="A0A1I2ULX7"/>
<keyword evidence="5" id="KW-1185">Reference proteome</keyword>
<organism evidence="4 5">
    <name type="scientific">Desulfotruncus arcticus DSM 17038</name>
    <dbReference type="NCBI Taxonomy" id="1121424"/>
    <lineage>
        <taxon>Bacteria</taxon>
        <taxon>Bacillati</taxon>
        <taxon>Bacillota</taxon>
        <taxon>Clostridia</taxon>
        <taxon>Eubacteriales</taxon>
        <taxon>Desulfallaceae</taxon>
        <taxon>Desulfotruncus</taxon>
    </lineage>
</organism>
<gene>
    <name evidence="4" type="ORF">SAMN05660649_02659</name>
</gene>
<dbReference type="GO" id="GO:0006260">
    <property type="term" value="P:DNA replication"/>
    <property type="evidence" value="ECO:0007669"/>
    <property type="project" value="UniProtKB-KW"/>
</dbReference>
<dbReference type="PROSITE" id="PS50076">
    <property type="entry name" value="DNAJ_2"/>
    <property type="match status" value="1"/>
</dbReference>
<dbReference type="Proteomes" id="UP000199337">
    <property type="component" value="Unassembled WGS sequence"/>
</dbReference>
<dbReference type="CDD" id="cd06257">
    <property type="entry name" value="DnaJ"/>
    <property type="match status" value="1"/>
</dbReference>
<evidence type="ECO:0000259" key="3">
    <source>
        <dbReference type="PROSITE" id="PS50076"/>
    </source>
</evidence>